<comment type="caution">
    <text evidence="1">The sequence shown here is derived from an EMBL/GenBank/DDBJ whole genome shotgun (WGS) entry which is preliminary data.</text>
</comment>
<evidence type="ECO:0000313" key="2">
    <source>
        <dbReference type="Proteomes" id="UP000299102"/>
    </source>
</evidence>
<evidence type="ECO:0000313" key="1">
    <source>
        <dbReference type="EMBL" id="GBP49363.1"/>
    </source>
</evidence>
<dbReference type="AlphaFoldDB" id="A0A4C1WE71"/>
<proteinExistence type="predicted"/>
<gene>
    <name evidence="1" type="ORF">EVAR_24668_1</name>
</gene>
<reference evidence="1 2" key="1">
    <citation type="journal article" date="2019" name="Commun. Biol.">
        <title>The bagworm genome reveals a unique fibroin gene that provides high tensile strength.</title>
        <authorList>
            <person name="Kono N."/>
            <person name="Nakamura H."/>
            <person name="Ohtoshi R."/>
            <person name="Tomita M."/>
            <person name="Numata K."/>
            <person name="Arakawa K."/>
        </authorList>
    </citation>
    <scope>NUCLEOTIDE SEQUENCE [LARGE SCALE GENOMIC DNA]</scope>
</reference>
<accession>A0A4C1WE71</accession>
<name>A0A4C1WE71_EUMVA</name>
<sequence>MEFIRNRSNRARFIFDIKISRLETLELASWASNRADLGGTDDEKGEDGEEGTTGPFAHWTKAESVTFRLHSHTLRHVFLINFVRHEVYAKGACGSDLRHNTKYSQKEEKTCGTVFEISHFKFSEKSQELKPCDWTATIDGHAAAGGGRRQNAARSLT</sequence>
<dbReference type="EMBL" id="BGZK01000543">
    <property type="protein sequence ID" value="GBP49363.1"/>
    <property type="molecule type" value="Genomic_DNA"/>
</dbReference>
<keyword evidence="2" id="KW-1185">Reference proteome</keyword>
<organism evidence="1 2">
    <name type="scientific">Eumeta variegata</name>
    <name type="common">Bagworm moth</name>
    <name type="synonym">Eumeta japonica</name>
    <dbReference type="NCBI Taxonomy" id="151549"/>
    <lineage>
        <taxon>Eukaryota</taxon>
        <taxon>Metazoa</taxon>
        <taxon>Ecdysozoa</taxon>
        <taxon>Arthropoda</taxon>
        <taxon>Hexapoda</taxon>
        <taxon>Insecta</taxon>
        <taxon>Pterygota</taxon>
        <taxon>Neoptera</taxon>
        <taxon>Endopterygota</taxon>
        <taxon>Lepidoptera</taxon>
        <taxon>Glossata</taxon>
        <taxon>Ditrysia</taxon>
        <taxon>Tineoidea</taxon>
        <taxon>Psychidae</taxon>
        <taxon>Oiketicinae</taxon>
        <taxon>Eumeta</taxon>
    </lineage>
</organism>
<dbReference type="Proteomes" id="UP000299102">
    <property type="component" value="Unassembled WGS sequence"/>
</dbReference>
<protein>
    <submittedName>
        <fullName evidence="1">Uncharacterized protein</fullName>
    </submittedName>
</protein>